<dbReference type="Gene3D" id="3.30.420.100">
    <property type="match status" value="1"/>
</dbReference>
<evidence type="ECO:0000256" key="4">
    <source>
        <dbReference type="ARBA" id="ARBA00022980"/>
    </source>
</evidence>
<dbReference type="SUPFAM" id="SSF53137">
    <property type="entry name" value="Translational machinery components"/>
    <property type="match status" value="1"/>
</dbReference>
<comment type="similarity">
    <text evidence="1 7">Belongs to the universal ribosomal protein uL18 family.</text>
</comment>
<dbReference type="PANTHER" id="PTHR12899:SF3">
    <property type="entry name" value="LARGE RIBOSOMAL SUBUNIT PROTEIN UL18M"/>
    <property type="match status" value="1"/>
</dbReference>
<organism evidence="8 9">
    <name type="scientific">candidate division WWE3 bacterium</name>
    <dbReference type="NCBI Taxonomy" id="2053526"/>
    <lineage>
        <taxon>Bacteria</taxon>
        <taxon>Katanobacteria</taxon>
    </lineage>
</organism>
<dbReference type="GO" id="GO:0005737">
    <property type="term" value="C:cytoplasm"/>
    <property type="evidence" value="ECO:0007669"/>
    <property type="project" value="UniProtKB-ARBA"/>
</dbReference>
<dbReference type="InterPro" id="IPR004389">
    <property type="entry name" value="Ribosomal_uL18_bac-type"/>
</dbReference>
<dbReference type="GO" id="GO:0008097">
    <property type="term" value="F:5S rRNA binding"/>
    <property type="evidence" value="ECO:0007669"/>
    <property type="project" value="TreeGrafter"/>
</dbReference>
<dbReference type="InterPro" id="IPR057268">
    <property type="entry name" value="Ribosomal_L18"/>
</dbReference>
<dbReference type="Proteomes" id="UP000714817">
    <property type="component" value="Unassembled WGS sequence"/>
</dbReference>
<sequence>MQRTSDIANSKIKRKLRARKNIVGTAEKPRLSVYRSNKYTYCQAIDDTTGKTLATAFNLVKETHVGKNKVAAAFDLGEKFAKVALEKKITKVVFDRNGYRYHGRVASLAEGARKGGLEF</sequence>
<evidence type="ECO:0000256" key="7">
    <source>
        <dbReference type="HAMAP-Rule" id="MF_01337"/>
    </source>
</evidence>
<dbReference type="HAMAP" id="MF_01337_B">
    <property type="entry name" value="Ribosomal_uL18_B"/>
    <property type="match status" value="1"/>
</dbReference>
<evidence type="ECO:0000256" key="1">
    <source>
        <dbReference type="ARBA" id="ARBA00007116"/>
    </source>
</evidence>
<comment type="caution">
    <text evidence="8">The sequence shown here is derived from an EMBL/GenBank/DDBJ whole genome shotgun (WGS) entry which is preliminary data.</text>
</comment>
<comment type="function">
    <text evidence="7">This is one of the proteins that bind and probably mediate the attachment of the 5S RNA into the large ribosomal subunit, where it forms part of the central protuberance.</text>
</comment>
<keyword evidence="2 7" id="KW-0699">rRNA-binding</keyword>
<dbReference type="GO" id="GO:0006412">
    <property type="term" value="P:translation"/>
    <property type="evidence" value="ECO:0007669"/>
    <property type="project" value="UniProtKB-UniRule"/>
</dbReference>
<dbReference type="NCBIfam" id="TIGR00060">
    <property type="entry name" value="L18_bact"/>
    <property type="match status" value="1"/>
</dbReference>
<evidence type="ECO:0000256" key="6">
    <source>
        <dbReference type="ARBA" id="ARBA00035197"/>
    </source>
</evidence>
<name>A0A955IW31_UNCKA</name>
<keyword evidence="4 7" id="KW-0689">Ribosomal protein</keyword>
<accession>A0A955IW31</accession>
<dbReference type="EMBL" id="JAGQNY010000005">
    <property type="protein sequence ID" value="MCA9302056.1"/>
    <property type="molecule type" value="Genomic_DNA"/>
</dbReference>
<evidence type="ECO:0000313" key="9">
    <source>
        <dbReference type="Proteomes" id="UP000714817"/>
    </source>
</evidence>
<evidence type="ECO:0000256" key="2">
    <source>
        <dbReference type="ARBA" id="ARBA00022730"/>
    </source>
</evidence>
<dbReference type="FunFam" id="3.30.420.100:FF:000001">
    <property type="entry name" value="50S ribosomal protein L18"/>
    <property type="match status" value="1"/>
</dbReference>
<evidence type="ECO:0000256" key="5">
    <source>
        <dbReference type="ARBA" id="ARBA00023274"/>
    </source>
</evidence>
<dbReference type="CDD" id="cd00432">
    <property type="entry name" value="Ribosomal_L18_L5e"/>
    <property type="match status" value="1"/>
</dbReference>
<dbReference type="AlphaFoldDB" id="A0A955IW31"/>
<dbReference type="GO" id="GO:1990904">
    <property type="term" value="C:ribonucleoprotein complex"/>
    <property type="evidence" value="ECO:0007669"/>
    <property type="project" value="UniProtKB-KW"/>
</dbReference>
<reference evidence="8" key="1">
    <citation type="submission" date="2020-04" db="EMBL/GenBank/DDBJ databases">
        <authorList>
            <person name="Zhang T."/>
        </authorList>
    </citation>
    <scope>NUCLEOTIDE SEQUENCE</scope>
    <source>
        <strain evidence="8">HKST-UBA80</strain>
    </source>
</reference>
<keyword evidence="5 7" id="KW-0687">Ribonucleoprotein</keyword>
<reference evidence="8" key="2">
    <citation type="journal article" date="2021" name="Microbiome">
        <title>Successional dynamics and alternative stable states in a saline activated sludge microbial community over 9 years.</title>
        <authorList>
            <person name="Wang Y."/>
            <person name="Ye J."/>
            <person name="Ju F."/>
            <person name="Liu L."/>
            <person name="Boyd J.A."/>
            <person name="Deng Y."/>
            <person name="Parks D.H."/>
            <person name="Jiang X."/>
            <person name="Yin X."/>
            <person name="Woodcroft B.J."/>
            <person name="Tyson G.W."/>
            <person name="Hugenholtz P."/>
            <person name="Polz M.F."/>
            <person name="Zhang T."/>
        </authorList>
    </citation>
    <scope>NUCLEOTIDE SEQUENCE</scope>
    <source>
        <strain evidence="8">HKST-UBA80</strain>
    </source>
</reference>
<keyword evidence="3 7" id="KW-0694">RNA-binding</keyword>
<protein>
    <recommendedName>
        <fullName evidence="6 7">Large ribosomal subunit protein uL18</fullName>
    </recommendedName>
</protein>
<comment type="subunit">
    <text evidence="7">Part of the 50S ribosomal subunit; part of the 5S rRNA/L5/L18/L25 subcomplex. Contacts the 5S and 23S rRNAs.</text>
</comment>
<dbReference type="GO" id="GO:0003735">
    <property type="term" value="F:structural constituent of ribosome"/>
    <property type="evidence" value="ECO:0007669"/>
    <property type="project" value="InterPro"/>
</dbReference>
<evidence type="ECO:0000313" key="8">
    <source>
        <dbReference type="EMBL" id="MCA9302056.1"/>
    </source>
</evidence>
<gene>
    <name evidence="7" type="primary">rplR</name>
    <name evidence="8" type="ORF">KDA10_01650</name>
</gene>
<dbReference type="InterPro" id="IPR005484">
    <property type="entry name" value="Ribosomal_uL18_bac/plant/anim"/>
</dbReference>
<proteinExistence type="inferred from homology"/>
<dbReference type="GO" id="GO:0005840">
    <property type="term" value="C:ribosome"/>
    <property type="evidence" value="ECO:0007669"/>
    <property type="project" value="UniProtKB-KW"/>
</dbReference>
<evidence type="ECO:0000256" key="3">
    <source>
        <dbReference type="ARBA" id="ARBA00022884"/>
    </source>
</evidence>
<dbReference type="PANTHER" id="PTHR12899">
    <property type="entry name" value="39S RIBOSOMAL PROTEIN L18, MITOCHONDRIAL"/>
    <property type="match status" value="1"/>
</dbReference>
<dbReference type="Pfam" id="PF00861">
    <property type="entry name" value="Ribosomal_L18p"/>
    <property type="match status" value="1"/>
</dbReference>